<gene>
    <name evidence="4" type="ORF">GJ699_05880</name>
</gene>
<dbReference type="GO" id="GO:0000160">
    <property type="term" value="P:phosphorelay signal transduction system"/>
    <property type="evidence" value="ECO:0007669"/>
    <property type="project" value="InterPro"/>
</dbReference>
<name>A0A6I2KUG0_9BURK</name>
<dbReference type="InterPro" id="IPR050595">
    <property type="entry name" value="Bact_response_regulator"/>
</dbReference>
<dbReference type="RefSeq" id="WP_154374001.1">
    <property type="nucleotide sequence ID" value="NZ_WKJK01000002.1"/>
</dbReference>
<feature type="domain" description="Response regulatory" evidence="3">
    <location>
        <begin position="9"/>
        <end position="120"/>
    </location>
</feature>
<sequence>MNLPVPAPLLLLVDDEYDVLTAYSMLFEYRGYRVLTAANGAEALRVAATEAPDLVLSDYMMPVMDGGRLCHAWRADAALRHIPFILCSAGLMKEAGLPYDSYFHKPVAFDVLMAEIERLLALRRTP</sequence>
<evidence type="ECO:0000256" key="1">
    <source>
        <dbReference type="ARBA" id="ARBA00022553"/>
    </source>
</evidence>
<comment type="caution">
    <text evidence="4">The sequence shown here is derived from an EMBL/GenBank/DDBJ whole genome shotgun (WGS) entry which is preliminary data.</text>
</comment>
<reference evidence="4 5" key="1">
    <citation type="submission" date="2019-11" db="EMBL/GenBank/DDBJ databases">
        <title>Novel species isolated from a subtropical stream in China.</title>
        <authorList>
            <person name="Lu H."/>
        </authorList>
    </citation>
    <scope>NUCLEOTIDE SEQUENCE [LARGE SCALE GENOMIC DNA]</scope>
    <source>
        <strain evidence="4 5">FT80W</strain>
    </source>
</reference>
<dbReference type="Pfam" id="PF00072">
    <property type="entry name" value="Response_reg"/>
    <property type="match status" value="1"/>
</dbReference>
<protein>
    <submittedName>
        <fullName evidence="4">Response regulator</fullName>
    </submittedName>
</protein>
<dbReference type="AlphaFoldDB" id="A0A6I2KUG0"/>
<dbReference type="CDD" id="cd00156">
    <property type="entry name" value="REC"/>
    <property type="match status" value="1"/>
</dbReference>
<dbReference type="PROSITE" id="PS50110">
    <property type="entry name" value="RESPONSE_REGULATORY"/>
    <property type="match status" value="1"/>
</dbReference>
<evidence type="ECO:0000259" key="3">
    <source>
        <dbReference type="PROSITE" id="PS50110"/>
    </source>
</evidence>
<proteinExistence type="predicted"/>
<dbReference type="Proteomes" id="UP000433309">
    <property type="component" value="Unassembled WGS sequence"/>
</dbReference>
<evidence type="ECO:0000313" key="4">
    <source>
        <dbReference type="EMBL" id="MRW89508.1"/>
    </source>
</evidence>
<dbReference type="InterPro" id="IPR011006">
    <property type="entry name" value="CheY-like_superfamily"/>
</dbReference>
<accession>A0A6I2KUG0</accession>
<dbReference type="PANTHER" id="PTHR44591:SF3">
    <property type="entry name" value="RESPONSE REGULATORY DOMAIN-CONTAINING PROTEIN"/>
    <property type="match status" value="1"/>
</dbReference>
<dbReference type="PANTHER" id="PTHR44591">
    <property type="entry name" value="STRESS RESPONSE REGULATOR PROTEIN 1"/>
    <property type="match status" value="1"/>
</dbReference>
<evidence type="ECO:0000313" key="5">
    <source>
        <dbReference type="Proteomes" id="UP000433309"/>
    </source>
</evidence>
<dbReference type="EMBL" id="WKJK01000002">
    <property type="protein sequence ID" value="MRW89508.1"/>
    <property type="molecule type" value="Genomic_DNA"/>
</dbReference>
<dbReference type="SUPFAM" id="SSF52172">
    <property type="entry name" value="CheY-like"/>
    <property type="match status" value="1"/>
</dbReference>
<dbReference type="Gene3D" id="3.40.50.2300">
    <property type="match status" value="1"/>
</dbReference>
<dbReference type="SMART" id="SM00448">
    <property type="entry name" value="REC"/>
    <property type="match status" value="1"/>
</dbReference>
<dbReference type="InterPro" id="IPR001789">
    <property type="entry name" value="Sig_transdc_resp-reg_receiver"/>
</dbReference>
<feature type="modified residue" description="4-aspartylphosphate" evidence="2">
    <location>
        <position position="58"/>
    </location>
</feature>
<evidence type="ECO:0000256" key="2">
    <source>
        <dbReference type="PROSITE-ProRule" id="PRU00169"/>
    </source>
</evidence>
<keyword evidence="1 2" id="KW-0597">Phosphoprotein</keyword>
<keyword evidence="5" id="KW-1185">Reference proteome</keyword>
<organism evidence="4 5">
    <name type="scientific">Duganella guangzhouensis</name>
    <dbReference type="NCBI Taxonomy" id="2666084"/>
    <lineage>
        <taxon>Bacteria</taxon>
        <taxon>Pseudomonadati</taxon>
        <taxon>Pseudomonadota</taxon>
        <taxon>Betaproteobacteria</taxon>
        <taxon>Burkholderiales</taxon>
        <taxon>Oxalobacteraceae</taxon>
        <taxon>Telluria group</taxon>
        <taxon>Duganella</taxon>
    </lineage>
</organism>